<organism evidence="2 3">
    <name type="scientific">Pythium oligandrum</name>
    <name type="common">Mycoparasitic fungus</name>
    <dbReference type="NCBI Taxonomy" id="41045"/>
    <lineage>
        <taxon>Eukaryota</taxon>
        <taxon>Sar</taxon>
        <taxon>Stramenopiles</taxon>
        <taxon>Oomycota</taxon>
        <taxon>Peronosporomycetes</taxon>
        <taxon>Pythiales</taxon>
        <taxon>Pythiaceae</taxon>
        <taxon>Pythium</taxon>
    </lineage>
</organism>
<dbReference type="PANTHER" id="PTHR19446">
    <property type="entry name" value="REVERSE TRANSCRIPTASES"/>
    <property type="match status" value="1"/>
</dbReference>
<dbReference type="SUPFAM" id="SSF56672">
    <property type="entry name" value="DNA/RNA polymerases"/>
    <property type="match status" value="1"/>
</dbReference>
<name>A0A8K1FQG1_PYTOL</name>
<dbReference type="PROSITE" id="PS50878">
    <property type="entry name" value="RT_POL"/>
    <property type="match status" value="1"/>
</dbReference>
<keyword evidence="3" id="KW-1185">Reference proteome</keyword>
<reference evidence="2" key="1">
    <citation type="submission" date="2019-03" db="EMBL/GenBank/DDBJ databases">
        <title>Long read genome sequence of the mycoparasitic Pythium oligandrum ATCC 38472 isolated from sugarbeet rhizosphere.</title>
        <authorList>
            <person name="Gaulin E."/>
        </authorList>
    </citation>
    <scope>NUCLEOTIDE SEQUENCE</scope>
    <source>
        <strain evidence="2">ATCC 38472_TT</strain>
    </source>
</reference>
<dbReference type="InterPro" id="IPR000477">
    <property type="entry name" value="RT_dom"/>
</dbReference>
<dbReference type="EMBL" id="SPLM01000019">
    <property type="protein sequence ID" value="TMW66568.1"/>
    <property type="molecule type" value="Genomic_DNA"/>
</dbReference>
<dbReference type="Proteomes" id="UP000794436">
    <property type="component" value="Unassembled WGS sequence"/>
</dbReference>
<dbReference type="InterPro" id="IPR043502">
    <property type="entry name" value="DNA/RNA_pol_sf"/>
</dbReference>
<dbReference type="OrthoDB" id="164727at2759"/>
<comment type="caution">
    <text evidence="2">The sequence shown here is derived from an EMBL/GenBank/DDBJ whole genome shotgun (WGS) entry which is preliminary data.</text>
</comment>
<evidence type="ECO:0000313" key="3">
    <source>
        <dbReference type="Proteomes" id="UP000794436"/>
    </source>
</evidence>
<feature type="domain" description="Reverse transcriptase" evidence="1">
    <location>
        <begin position="34"/>
        <end position="299"/>
    </location>
</feature>
<dbReference type="CDD" id="cd01650">
    <property type="entry name" value="RT_nLTR_like"/>
    <property type="match status" value="1"/>
</dbReference>
<sequence>MAPDRAPGPDGLPLAYYKTDIHLWSQVLECVYAAQFALGRMTKFQRRGQIILLYKKGDKRDPLNHRPITLLNMDAKIPPKVLARRMGPALQTILGEDQYGFVPSRDIRNAHLRFQALQQLYKKKNTTAGAVLLDFAKAFDSVVWDALDLTLTHFGFGENFCEWVKTFFKDSLVSILFNGDPLPSFQIGAGVRQGDPLSPALFVIYIEPLLNLLRATMKDKGLRSAPQDPSHTVISFADDVTGLLHDLKDAPAFLEVVNEFCEASGMKLNTDKTVILPFKPWNDDTRPLQNDLQQLGVQVIMNDEETKLLGIFYGPNLTSLGRLKLVLEKMQDRCSKFHYRARTLRGRVVLLQSMILPVLDILQQCVSYPKSVFSTKLKK</sequence>
<dbReference type="Pfam" id="PF00078">
    <property type="entry name" value="RVT_1"/>
    <property type="match status" value="1"/>
</dbReference>
<evidence type="ECO:0000313" key="2">
    <source>
        <dbReference type="EMBL" id="TMW66568.1"/>
    </source>
</evidence>
<accession>A0A8K1FQG1</accession>
<dbReference type="AlphaFoldDB" id="A0A8K1FQG1"/>
<protein>
    <recommendedName>
        <fullName evidence="1">Reverse transcriptase domain-containing protein</fullName>
    </recommendedName>
</protein>
<gene>
    <name evidence="2" type="ORF">Poli38472_014824</name>
</gene>
<proteinExistence type="predicted"/>
<evidence type="ECO:0000259" key="1">
    <source>
        <dbReference type="PROSITE" id="PS50878"/>
    </source>
</evidence>